<keyword evidence="3" id="KW-1185">Reference proteome</keyword>
<feature type="compositionally biased region" description="Polar residues" evidence="1">
    <location>
        <begin position="212"/>
        <end position="223"/>
    </location>
</feature>
<comment type="caution">
    <text evidence="2">The sequence shown here is derived from an EMBL/GenBank/DDBJ whole genome shotgun (WGS) entry which is preliminary data.</text>
</comment>
<feature type="region of interest" description="Disordered" evidence="1">
    <location>
        <begin position="62"/>
        <end position="108"/>
    </location>
</feature>
<feature type="compositionally biased region" description="Polar residues" evidence="1">
    <location>
        <begin position="62"/>
        <end position="77"/>
    </location>
</feature>
<evidence type="ECO:0000313" key="2">
    <source>
        <dbReference type="EMBL" id="KAL3765780.1"/>
    </source>
</evidence>
<evidence type="ECO:0000256" key="1">
    <source>
        <dbReference type="SAM" id="MobiDB-lite"/>
    </source>
</evidence>
<feature type="compositionally biased region" description="Low complexity" evidence="1">
    <location>
        <begin position="245"/>
        <end position="261"/>
    </location>
</feature>
<evidence type="ECO:0008006" key="4">
    <source>
        <dbReference type="Google" id="ProtNLM"/>
    </source>
</evidence>
<feature type="compositionally biased region" description="Low complexity" evidence="1">
    <location>
        <begin position="704"/>
        <end position="714"/>
    </location>
</feature>
<feature type="compositionally biased region" description="Polar residues" evidence="1">
    <location>
        <begin position="30"/>
        <end position="44"/>
    </location>
</feature>
<feature type="region of interest" description="Disordered" evidence="1">
    <location>
        <begin position="674"/>
        <end position="726"/>
    </location>
</feature>
<organism evidence="2 3">
    <name type="scientific">Cyclotella atomus</name>
    <dbReference type="NCBI Taxonomy" id="382360"/>
    <lineage>
        <taxon>Eukaryota</taxon>
        <taxon>Sar</taxon>
        <taxon>Stramenopiles</taxon>
        <taxon>Ochrophyta</taxon>
        <taxon>Bacillariophyta</taxon>
        <taxon>Coscinodiscophyceae</taxon>
        <taxon>Thalassiosirophycidae</taxon>
        <taxon>Stephanodiscales</taxon>
        <taxon>Stephanodiscaceae</taxon>
        <taxon>Cyclotella</taxon>
    </lineage>
</organism>
<feature type="region of interest" description="Disordered" evidence="1">
    <location>
        <begin position="1"/>
        <end position="44"/>
    </location>
</feature>
<gene>
    <name evidence="2" type="ORF">ACHAWO_011727</name>
</gene>
<feature type="compositionally biased region" description="Basic and acidic residues" evidence="1">
    <location>
        <begin position="674"/>
        <end position="683"/>
    </location>
</feature>
<accession>A0ABD3MZ92</accession>
<proteinExistence type="predicted"/>
<sequence length="904" mass="100242">MHRNTARPTQQIAAGQPAAAADQPTPAAASWQSRELTMDSSTSKRNQLDAFASLTADDAQMIVNSLTEEGPSQSSDQLHPLSDAVPEIARQKKTNSDQGDPLGVKNIDNAMETGPVALDVMPDSQDVEKLTMKALPESSTTSDTDVDEKIQLHAKALPESSTTADNDEKLTMKALPESNATADNDVDEKIQFPVKTLPESSTTADNDVDFPPTSTQVGPSNDQPADCKEPQPMAVKPLVDATQGQSEAASKTTTSKPSQPSIDPSVSHILDFSSDHYATNFAETFEYCQSLPPSTQMKKRKNYVLHPDPRPILGCTWCGPPASQLTQDIKSLRQIDGDICPACKYFADQGWAKKYDEPNQKIMFTRPDGPTMMSVKAFLQESTKILASKLGFQGEIKVKKTTKVPAPARTPVDKQIVKRSERKRNAAERLTYAEKAKPTEEKARPPMPKKQKQEKEPAVSHSHTKKEDICTVDPRPVPGCEWCYARFKLYEGKTFICESCQFFIDQGMTRYHDISGHKIFYYDKNGKILYSSTKQYLKGTIEIISSMEQGRQPKNDTFEKKRTLSAQDIEIPETELKRLEKRRRDLVVAPDMRPIFGCLWCGSRIESKFALVGDVCAYCSILSESGWTCKVYESTRHYRFKNQPAITINRFLAASTNSVCDAINGMSRGENEALKPRYYAKEDPVEEQSLPKSDTKEQENTSIPSPKKAPGSASAKKERVESTAPRKKPFRIDLPSIVTLLEQEKGLMGVLQADVFHVFNTHFGSNQTIACKILLCLGSGDIPSCVLEETPFKRMTTTASHSEYIGVVCADNSNGKDCDYGVAIPQLHVENVKDCMLPRETTVNGQTLLIRNDINDEEIAGKLFAFMYRILYGSSQVANVLKSLQPDHEAVPEIDACVESKQTE</sequence>
<feature type="region of interest" description="Disordered" evidence="1">
    <location>
        <begin position="132"/>
        <end position="266"/>
    </location>
</feature>
<feature type="region of interest" description="Disordered" evidence="1">
    <location>
        <begin position="418"/>
        <end position="467"/>
    </location>
</feature>
<name>A0ABD3MZ92_9STRA</name>
<reference evidence="2 3" key="1">
    <citation type="submission" date="2024-10" db="EMBL/GenBank/DDBJ databases">
        <title>Updated reference genomes for cyclostephanoid diatoms.</title>
        <authorList>
            <person name="Roberts W.R."/>
            <person name="Alverson A.J."/>
        </authorList>
    </citation>
    <scope>NUCLEOTIDE SEQUENCE [LARGE SCALE GENOMIC DNA]</scope>
    <source>
        <strain evidence="2 3">AJA010-31</strain>
    </source>
</reference>
<dbReference type="EMBL" id="JALLPJ020001396">
    <property type="protein sequence ID" value="KAL3765780.1"/>
    <property type="molecule type" value="Genomic_DNA"/>
</dbReference>
<protein>
    <recommendedName>
        <fullName evidence="4">C2H2-type domain-containing protein</fullName>
    </recommendedName>
</protein>
<feature type="compositionally biased region" description="Basic and acidic residues" evidence="1">
    <location>
        <begin position="418"/>
        <end position="444"/>
    </location>
</feature>
<evidence type="ECO:0000313" key="3">
    <source>
        <dbReference type="Proteomes" id="UP001530400"/>
    </source>
</evidence>
<dbReference type="AlphaFoldDB" id="A0ABD3MZ92"/>
<feature type="compositionally biased region" description="Low complexity" evidence="1">
    <location>
        <begin position="8"/>
        <end position="29"/>
    </location>
</feature>
<dbReference type="Proteomes" id="UP001530400">
    <property type="component" value="Unassembled WGS sequence"/>
</dbReference>